<protein>
    <submittedName>
        <fullName evidence="1">Uncharacterized protein</fullName>
    </submittedName>
</protein>
<evidence type="ECO:0000313" key="1">
    <source>
        <dbReference type="EMBL" id="HJC45546.1"/>
    </source>
</evidence>
<dbReference type="EMBL" id="DWWN01000035">
    <property type="protein sequence ID" value="HJC45546.1"/>
    <property type="molecule type" value="Genomic_DNA"/>
</dbReference>
<dbReference type="Proteomes" id="UP000823906">
    <property type="component" value="Unassembled WGS sequence"/>
</dbReference>
<name>A0A9D2P754_9FIRM</name>
<reference evidence="1" key="1">
    <citation type="journal article" date="2021" name="PeerJ">
        <title>Extensive microbial diversity within the chicken gut microbiome revealed by metagenomics and culture.</title>
        <authorList>
            <person name="Gilroy R."/>
            <person name="Ravi A."/>
            <person name="Getino M."/>
            <person name="Pursley I."/>
            <person name="Horton D.L."/>
            <person name="Alikhan N.F."/>
            <person name="Baker D."/>
            <person name="Gharbi K."/>
            <person name="Hall N."/>
            <person name="Watson M."/>
            <person name="Adriaenssens E.M."/>
            <person name="Foster-Nyarko E."/>
            <person name="Jarju S."/>
            <person name="Secka A."/>
            <person name="Antonio M."/>
            <person name="Oren A."/>
            <person name="Chaudhuri R.R."/>
            <person name="La Ragione R."/>
            <person name="Hildebrand F."/>
            <person name="Pallen M.J."/>
        </authorList>
    </citation>
    <scope>NUCLEOTIDE SEQUENCE</scope>
    <source>
        <strain evidence="1">ChiSjej5B23-2810</strain>
    </source>
</reference>
<reference evidence="1" key="2">
    <citation type="submission" date="2021-04" db="EMBL/GenBank/DDBJ databases">
        <authorList>
            <person name="Gilroy R."/>
        </authorList>
    </citation>
    <scope>NUCLEOTIDE SEQUENCE</scope>
    <source>
        <strain evidence="1">ChiSjej5B23-2810</strain>
    </source>
</reference>
<evidence type="ECO:0000313" key="2">
    <source>
        <dbReference type="Proteomes" id="UP000823906"/>
    </source>
</evidence>
<sequence>MKRPKLHYTFHNPNTPEATADFLVKLFIEVNQPKVEQMIHQAQEAALDSPSESSSAAPT</sequence>
<proteinExistence type="predicted"/>
<accession>A0A9D2P754</accession>
<comment type="caution">
    <text evidence="1">The sequence shown here is derived from an EMBL/GenBank/DDBJ whole genome shotgun (WGS) entry which is preliminary data.</text>
</comment>
<gene>
    <name evidence="1" type="ORF">H9703_05350</name>
</gene>
<dbReference type="AlphaFoldDB" id="A0A9D2P754"/>
<organism evidence="1 2">
    <name type="scientific">Candidatus Faecalibacterium faecigallinarum</name>
    <dbReference type="NCBI Taxonomy" id="2838577"/>
    <lineage>
        <taxon>Bacteria</taxon>
        <taxon>Bacillati</taxon>
        <taxon>Bacillota</taxon>
        <taxon>Clostridia</taxon>
        <taxon>Eubacteriales</taxon>
        <taxon>Oscillospiraceae</taxon>
        <taxon>Faecalibacterium</taxon>
    </lineage>
</organism>